<evidence type="ECO:0000313" key="3">
    <source>
        <dbReference type="Proteomes" id="UP001239462"/>
    </source>
</evidence>
<dbReference type="RefSeq" id="WP_289164847.1">
    <property type="nucleotide sequence ID" value="NZ_JASZZN010000013.1"/>
</dbReference>
<keyword evidence="3" id="KW-1185">Reference proteome</keyword>
<keyword evidence="1" id="KW-1133">Transmembrane helix</keyword>
<sequence length="360" mass="39430">MQKTHRLRANGFRSGYTLLELVSAIAAATLLLLILATSIAVSTHTMELTGHDIAEQRTRDFATRLQNDLRFATRFQFVDATRFEVDRLDDRGETESVVYQSDADGLKRIVDGRSQLIANRVLSTAATFDHYDAGEQSRKSRLRPRIRDYRTASTDGSGASMLTIDVPEGARDGDLLLLVCCFKNTFDVMPFSNRWTRSHYTTGASLGICADYRLKQSTTPSTLTVGYLPYGDVAAIMLAIENTDAPWPFGWSSSARGSSSELDAGTHPSAIENSSSIDAETLNLNLFAASGTPFYDRTCQLPGFTPLNVLLGSPGSYGACTLATTFRSGPLPPMHFTPRVRHDQPTDWLTLAIEINGGVQ</sequence>
<dbReference type="PROSITE" id="PS00409">
    <property type="entry name" value="PROKAR_NTER_METHYL"/>
    <property type="match status" value="1"/>
</dbReference>
<evidence type="ECO:0000256" key="1">
    <source>
        <dbReference type="SAM" id="Phobius"/>
    </source>
</evidence>
<name>A0ABT7PLL7_9BACT</name>
<accession>A0ABT7PLL7</accession>
<protein>
    <recommendedName>
        <fullName evidence="4">Prepilin-type N-terminal cleavage/methylation domain-containing protein</fullName>
    </recommendedName>
</protein>
<evidence type="ECO:0008006" key="4">
    <source>
        <dbReference type="Google" id="ProtNLM"/>
    </source>
</evidence>
<keyword evidence="1" id="KW-0812">Transmembrane</keyword>
<proteinExistence type="predicted"/>
<gene>
    <name evidence="2" type="ORF">QTN89_18225</name>
</gene>
<dbReference type="Proteomes" id="UP001239462">
    <property type="component" value="Unassembled WGS sequence"/>
</dbReference>
<organism evidence="2 3">
    <name type="scientific">Roseiconus lacunae</name>
    <dbReference type="NCBI Taxonomy" id="2605694"/>
    <lineage>
        <taxon>Bacteria</taxon>
        <taxon>Pseudomonadati</taxon>
        <taxon>Planctomycetota</taxon>
        <taxon>Planctomycetia</taxon>
        <taxon>Pirellulales</taxon>
        <taxon>Pirellulaceae</taxon>
        <taxon>Roseiconus</taxon>
    </lineage>
</organism>
<feature type="transmembrane region" description="Helical" evidence="1">
    <location>
        <begin position="21"/>
        <end position="41"/>
    </location>
</feature>
<dbReference type="InterPro" id="IPR012902">
    <property type="entry name" value="N_methyl_site"/>
</dbReference>
<evidence type="ECO:0000313" key="2">
    <source>
        <dbReference type="EMBL" id="MDM4017391.1"/>
    </source>
</evidence>
<reference evidence="2 3" key="1">
    <citation type="submission" date="2023-06" db="EMBL/GenBank/DDBJ databases">
        <title>Roseiconus lacunae JC819 isolated from Gulf of Mannar region, Tamil Nadu.</title>
        <authorList>
            <person name="Pk S."/>
            <person name="Ch S."/>
            <person name="Ch V.R."/>
        </authorList>
    </citation>
    <scope>NUCLEOTIDE SEQUENCE [LARGE SCALE GENOMIC DNA]</scope>
    <source>
        <strain evidence="2 3">JC819</strain>
    </source>
</reference>
<comment type="caution">
    <text evidence="2">The sequence shown here is derived from an EMBL/GenBank/DDBJ whole genome shotgun (WGS) entry which is preliminary data.</text>
</comment>
<dbReference type="EMBL" id="JASZZN010000013">
    <property type="protein sequence ID" value="MDM4017391.1"/>
    <property type="molecule type" value="Genomic_DNA"/>
</dbReference>
<keyword evidence="1" id="KW-0472">Membrane</keyword>